<dbReference type="SUPFAM" id="SSF53850">
    <property type="entry name" value="Periplasmic binding protein-like II"/>
    <property type="match status" value="1"/>
</dbReference>
<sequence>MFKKSLRTVLAVPLTALTVVTMTACSSSMGESEESAKWREATTLEEGGGMDALIEAAQAEGEFNTMGLYEDWANYGELLKVFGEKYDIKINNDVSSGASQDLINAVKNRKGQDNSLDYLDTGVGFAEKSDEEGLLATYAPETVDDIDKDKQSENGTWYNHLGGNMAIGCDATQVEVCPEDWDDLLKPEYKGKVAMAGDPTSGEAGFMTVMAASLGNGGSLDDVQPGIDFFGELKKAGNFLPVAASAGTVETNETPIVINWDYLLAQMARDLEPSGVDLQIALPEKTVSSYYAASINDDAPHPAVARLWFEFLFSDEGQNLLLEGFVKPVRLQAMIDAGTVNQEALDALPEGSRKDYPQPSLEQRDELHPVMVEGWGKVMG</sequence>
<dbReference type="Pfam" id="PF13343">
    <property type="entry name" value="SBP_bac_6"/>
    <property type="match status" value="1"/>
</dbReference>
<dbReference type="AlphaFoldDB" id="A0A0B6ENY9"/>
<dbReference type="STRING" id="161899.CSING_03375"/>
<dbReference type="GO" id="GO:0030975">
    <property type="term" value="F:thiamine binding"/>
    <property type="evidence" value="ECO:0007669"/>
    <property type="project" value="TreeGrafter"/>
</dbReference>
<dbReference type="EMBL" id="CP010827">
    <property type="protein sequence ID" value="AJI78222.1"/>
    <property type="molecule type" value="Genomic_DNA"/>
</dbReference>
<dbReference type="PROSITE" id="PS51257">
    <property type="entry name" value="PROKAR_LIPOPROTEIN"/>
    <property type="match status" value="1"/>
</dbReference>
<dbReference type="GO" id="GO:0030976">
    <property type="term" value="F:thiamine pyrophosphate binding"/>
    <property type="evidence" value="ECO:0007669"/>
    <property type="project" value="TreeGrafter"/>
</dbReference>
<dbReference type="KEGG" id="csx:CSING_03375"/>
<dbReference type="GO" id="GO:0015888">
    <property type="term" value="P:thiamine transport"/>
    <property type="evidence" value="ECO:0007669"/>
    <property type="project" value="TreeGrafter"/>
</dbReference>
<reference evidence="3 4" key="1">
    <citation type="journal article" date="2015" name="Genome Announc.">
        <title>Complete Genome Sequence and Annotation of Corynebacterium singulare DSM 44357, Isolated from a Human Semen Specimen.</title>
        <authorList>
            <person name="Merten M."/>
            <person name="Brinkrolf K."/>
            <person name="Albersmeier A."/>
            <person name="Kutter Y."/>
            <person name="Ruckert C."/>
            <person name="Tauch A."/>
        </authorList>
    </citation>
    <scope>NUCLEOTIDE SEQUENCE [LARGE SCALE GENOMIC DNA]</scope>
    <source>
        <strain evidence="3">IBS B52218</strain>
    </source>
</reference>
<name>A0A0B6ENY9_9CORY</name>
<evidence type="ECO:0000313" key="4">
    <source>
        <dbReference type="Proteomes" id="UP000031890"/>
    </source>
</evidence>
<proteinExistence type="predicted"/>
<evidence type="ECO:0000313" key="3">
    <source>
        <dbReference type="EMBL" id="AJI78222.1"/>
    </source>
</evidence>
<organism evidence="3 4">
    <name type="scientific">Corynebacterium singulare</name>
    <dbReference type="NCBI Taxonomy" id="161899"/>
    <lineage>
        <taxon>Bacteria</taxon>
        <taxon>Bacillati</taxon>
        <taxon>Actinomycetota</taxon>
        <taxon>Actinomycetes</taxon>
        <taxon>Mycobacteriales</taxon>
        <taxon>Corynebacteriaceae</taxon>
        <taxon>Corynebacterium</taxon>
    </lineage>
</organism>
<dbReference type="PANTHER" id="PTHR30006:SF2">
    <property type="entry name" value="ABC TRANSPORTER SUBSTRATE-BINDING PROTEIN"/>
    <property type="match status" value="1"/>
</dbReference>
<gene>
    <name evidence="3" type="ORF">CSING_03375</name>
</gene>
<accession>A0A0B6ENY9</accession>
<dbReference type="Gene3D" id="3.40.190.10">
    <property type="entry name" value="Periplasmic binding protein-like II"/>
    <property type="match status" value="2"/>
</dbReference>
<dbReference type="RefSeq" id="WP_042529661.1">
    <property type="nucleotide sequence ID" value="NZ_CP010827.1"/>
</dbReference>
<keyword evidence="1 2" id="KW-0732">Signal</keyword>
<dbReference type="Proteomes" id="UP000031890">
    <property type="component" value="Chromosome"/>
</dbReference>
<dbReference type="HOGENOM" id="CLU_026974_3_0_11"/>
<feature type="signal peptide" evidence="2">
    <location>
        <begin position="1"/>
        <end position="24"/>
    </location>
</feature>
<evidence type="ECO:0000256" key="1">
    <source>
        <dbReference type="ARBA" id="ARBA00022729"/>
    </source>
</evidence>
<evidence type="ECO:0000256" key="2">
    <source>
        <dbReference type="SAM" id="SignalP"/>
    </source>
</evidence>
<dbReference type="PANTHER" id="PTHR30006">
    <property type="entry name" value="THIAMINE-BINDING PERIPLASMIC PROTEIN-RELATED"/>
    <property type="match status" value="1"/>
</dbReference>
<feature type="chain" id="PRO_5038529337" evidence="2">
    <location>
        <begin position="25"/>
        <end position="380"/>
    </location>
</feature>
<dbReference type="GO" id="GO:0030288">
    <property type="term" value="C:outer membrane-bounded periplasmic space"/>
    <property type="evidence" value="ECO:0007669"/>
    <property type="project" value="TreeGrafter"/>
</dbReference>
<protein>
    <submittedName>
        <fullName evidence="3">ABC-type Fe3+ transport system, periplasmic component</fullName>
    </submittedName>
</protein>